<dbReference type="FunFam" id="3.30.200.20:FF:000039">
    <property type="entry name" value="receptor-like protein kinase FERONIA"/>
    <property type="match status" value="1"/>
</dbReference>
<feature type="domain" description="Protein kinase" evidence="18">
    <location>
        <begin position="33"/>
        <end position="310"/>
    </location>
</feature>
<keyword evidence="10" id="KW-0418">Kinase</keyword>
<dbReference type="SUPFAM" id="SSF56112">
    <property type="entry name" value="Protein kinase-like (PK-like)"/>
    <property type="match status" value="1"/>
</dbReference>
<comment type="similarity">
    <text evidence="17">Belongs to the protein kinase superfamily.</text>
</comment>
<dbReference type="GO" id="GO:0004672">
    <property type="term" value="F:protein kinase activity"/>
    <property type="evidence" value="ECO:0000318"/>
    <property type="project" value="GO_Central"/>
</dbReference>
<evidence type="ECO:0000313" key="19">
    <source>
        <dbReference type="EMBL" id="KAJ0199289.1"/>
    </source>
</evidence>
<sequence length="359" mass="41250">MVRFGLTVMEALLEEYNYLNMQLEAIKSATCNFDDRKVIGKGGFGKVYEGILSHSKGNATMVAFKRLDRNYGQGVPEFLKEILMLSRYKHENLITLVGFCDENGEKILVYEHASNGSLDRHLSSTTLTWRQRLKICIDAAKGLRYLHDPKETQQRVLHRDIKSSNILLDENWNAKVSDMGLSKIGPANQMHTFLVSNVVGTPGYIDPLYMDTYSLTKESDVYSFGVVLFEVLCGKLCFEYNNGRWQSLVQFWKKCYKQKKLTEIIFEDLKQHIDPSSLETFSDIAFQCLQKSRERRPKMSNVVEKLEIALLFQEISEDCEEIGKRVVPPLVYRYNEELKMRLSEGFLFNGGKTISNGLP</sequence>
<evidence type="ECO:0000256" key="10">
    <source>
        <dbReference type="ARBA" id="ARBA00022777"/>
    </source>
</evidence>
<name>A0A9R1V5K1_LACSA</name>
<evidence type="ECO:0000256" key="8">
    <source>
        <dbReference type="ARBA" id="ARBA00022729"/>
    </source>
</evidence>
<dbReference type="GO" id="GO:0002229">
    <property type="term" value="P:defense response to oomycetes"/>
    <property type="evidence" value="ECO:0007669"/>
    <property type="project" value="UniProtKB-ARBA"/>
</dbReference>
<reference evidence="19 20" key="1">
    <citation type="journal article" date="2017" name="Nat. Commun.">
        <title>Genome assembly with in vitro proximity ligation data and whole-genome triplication in lettuce.</title>
        <authorList>
            <person name="Reyes-Chin-Wo S."/>
            <person name="Wang Z."/>
            <person name="Yang X."/>
            <person name="Kozik A."/>
            <person name="Arikit S."/>
            <person name="Song C."/>
            <person name="Xia L."/>
            <person name="Froenicke L."/>
            <person name="Lavelle D.O."/>
            <person name="Truco M.J."/>
            <person name="Xia R."/>
            <person name="Zhu S."/>
            <person name="Xu C."/>
            <person name="Xu H."/>
            <person name="Xu X."/>
            <person name="Cox K."/>
            <person name="Korf I."/>
            <person name="Meyers B.C."/>
            <person name="Michelmore R.W."/>
        </authorList>
    </citation>
    <scope>NUCLEOTIDE SEQUENCE [LARGE SCALE GENOMIC DNA]</scope>
    <source>
        <strain evidence="20">cv. Salinas</strain>
        <tissue evidence="19">Seedlings</tissue>
    </source>
</reference>
<evidence type="ECO:0000313" key="20">
    <source>
        <dbReference type="Proteomes" id="UP000235145"/>
    </source>
</evidence>
<feature type="binding site" evidence="16">
    <location>
        <position position="65"/>
    </location>
    <ligand>
        <name>ATP</name>
        <dbReference type="ChEBI" id="CHEBI:30616"/>
    </ligand>
</feature>
<dbReference type="InterPro" id="IPR008271">
    <property type="entry name" value="Ser/Thr_kinase_AS"/>
</dbReference>
<keyword evidence="8" id="KW-0732">Signal</keyword>
<evidence type="ECO:0000256" key="9">
    <source>
        <dbReference type="ARBA" id="ARBA00022741"/>
    </source>
</evidence>
<evidence type="ECO:0000256" key="14">
    <source>
        <dbReference type="ARBA" id="ARBA00023170"/>
    </source>
</evidence>
<dbReference type="Pfam" id="PF07714">
    <property type="entry name" value="PK_Tyr_Ser-Thr"/>
    <property type="match status" value="1"/>
</dbReference>
<evidence type="ECO:0000256" key="12">
    <source>
        <dbReference type="ARBA" id="ARBA00022989"/>
    </source>
</evidence>
<protein>
    <recommendedName>
        <fullName evidence="18">Protein kinase domain-containing protein</fullName>
    </recommendedName>
</protein>
<dbReference type="InterPro" id="IPR011009">
    <property type="entry name" value="Kinase-like_dom_sf"/>
</dbReference>
<evidence type="ECO:0000256" key="2">
    <source>
        <dbReference type="ARBA" id="ARBA00008536"/>
    </source>
</evidence>
<keyword evidence="14" id="KW-0675">Receptor</keyword>
<dbReference type="SMART" id="SM00220">
    <property type="entry name" value="S_TKc"/>
    <property type="match status" value="1"/>
</dbReference>
<evidence type="ECO:0000256" key="16">
    <source>
        <dbReference type="PROSITE-ProRule" id="PRU10141"/>
    </source>
</evidence>
<evidence type="ECO:0000256" key="5">
    <source>
        <dbReference type="ARBA" id="ARBA00022527"/>
    </source>
</evidence>
<evidence type="ECO:0000256" key="7">
    <source>
        <dbReference type="ARBA" id="ARBA00022692"/>
    </source>
</evidence>
<comment type="subcellular location">
    <subcellularLocation>
        <location evidence="1">Cell membrane</location>
        <topology evidence="1">Single-pass type I membrane protein</topology>
    </subcellularLocation>
</comment>
<dbReference type="InterPro" id="IPR001245">
    <property type="entry name" value="Ser-Thr/Tyr_kinase_cat_dom"/>
</dbReference>
<keyword evidence="5 17" id="KW-0723">Serine/threonine-protein kinase</keyword>
<keyword evidence="11 16" id="KW-0067">ATP-binding</keyword>
<keyword evidence="4" id="KW-1003">Cell membrane</keyword>
<accession>A0A9R1V5K1</accession>
<evidence type="ECO:0000256" key="3">
    <source>
        <dbReference type="ARBA" id="ARBA00010217"/>
    </source>
</evidence>
<keyword evidence="15" id="KW-0325">Glycoprotein</keyword>
<evidence type="ECO:0000256" key="6">
    <source>
        <dbReference type="ARBA" id="ARBA00022679"/>
    </source>
</evidence>
<comment type="similarity">
    <text evidence="2">In the N-terminal section; belongs to the leguminous lectin family.</text>
</comment>
<evidence type="ECO:0000256" key="11">
    <source>
        <dbReference type="ARBA" id="ARBA00022840"/>
    </source>
</evidence>
<dbReference type="PROSITE" id="PS00107">
    <property type="entry name" value="PROTEIN_KINASE_ATP"/>
    <property type="match status" value="1"/>
</dbReference>
<dbReference type="Proteomes" id="UP000235145">
    <property type="component" value="Unassembled WGS sequence"/>
</dbReference>
<dbReference type="PROSITE" id="PS50011">
    <property type="entry name" value="PROTEIN_KINASE_DOM"/>
    <property type="match status" value="1"/>
</dbReference>
<keyword evidence="9 16" id="KW-0547">Nucleotide-binding</keyword>
<dbReference type="FunFam" id="1.10.510.10:FF:000240">
    <property type="entry name" value="Lectin-domain containing receptor kinase A4.3"/>
    <property type="match status" value="1"/>
</dbReference>
<dbReference type="PANTHER" id="PTHR27003:SF338">
    <property type="entry name" value="TYROSINE-PROTEIN KINASE, NON-RECEPTOR JAK_TYK2-RELATED"/>
    <property type="match status" value="1"/>
</dbReference>
<dbReference type="EMBL" id="NBSK02000006">
    <property type="protein sequence ID" value="KAJ0199289.1"/>
    <property type="molecule type" value="Genomic_DNA"/>
</dbReference>
<dbReference type="Gene3D" id="3.30.200.20">
    <property type="entry name" value="Phosphorylase Kinase, domain 1"/>
    <property type="match status" value="1"/>
</dbReference>
<dbReference type="PROSITE" id="PS00108">
    <property type="entry name" value="PROTEIN_KINASE_ST"/>
    <property type="match status" value="1"/>
</dbReference>
<dbReference type="GO" id="GO:0005886">
    <property type="term" value="C:plasma membrane"/>
    <property type="evidence" value="ECO:0000318"/>
    <property type="project" value="GO_Central"/>
</dbReference>
<organism evidence="19 20">
    <name type="scientific">Lactuca sativa</name>
    <name type="common">Garden lettuce</name>
    <dbReference type="NCBI Taxonomy" id="4236"/>
    <lineage>
        <taxon>Eukaryota</taxon>
        <taxon>Viridiplantae</taxon>
        <taxon>Streptophyta</taxon>
        <taxon>Embryophyta</taxon>
        <taxon>Tracheophyta</taxon>
        <taxon>Spermatophyta</taxon>
        <taxon>Magnoliopsida</taxon>
        <taxon>eudicotyledons</taxon>
        <taxon>Gunneridae</taxon>
        <taxon>Pentapetalae</taxon>
        <taxon>asterids</taxon>
        <taxon>campanulids</taxon>
        <taxon>Asterales</taxon>
        <taxon>Asteraceae</taxon>
        <taxon>Cichorioideae</taxon>
        <taxon>Cichorieae</taxon>
        <taxon>Lactucinae</taxon>
        <taxon>Lactuca</taxon>
    </lineage>
</organism>
<keyword evidence="6" id="KW-0808">Transferase</keyword>
<comment type="similarity">
    <text evidence="3">In the C-terminal section; belongs to the protein kinase superfamily. Ser/Thr protein kinase family.</text>
</comment>
<dbReference type="Gene3D" id="1.10.510.10">
    <property type="entry name" value="Transferase(Phosphotransferase) domain 1"/>
    <property type="match status" value="1"/>
</dbReference>
<keyword evidence="12" id="KW-1133">Transmembrane helix</keyword>
<comment type="caution">
    <text evidence="19">The sequence shown here is derived from an EMBL/GenBank/DDBJ whole genome shotgun (WGS) entry which is preliminary data.</text>
</comment>
<proteinExistence type="inferred from homology"/>
<gene>
    <name evidence="19" type="ORF">LSAT_V11C600326800</name>
</gene>
<evidence type="ECO:0000259" key="18">
    <source>
        <dbReference type="PROSITE" id="PS50011"/>
    </source>
</evidence>
<dbReference type="InterPro" id="IPR000719">
    <property type="entry name" value="Prot_kinase_dom"/>
</dbReference>
<keyword evidence="7" id="KW-0812">Transmembrane</keyword>
<keyword evidence="20" id="KW-1185">Reference proteome</keyword>
<evidence type="ECO:0000256" key="13">
    <source>
        <dbReference type="ARBA" id="ARBA00023136"/>
    </source>
</evidence>
<dbReference type="InterPro" id="IPR017441">
    <property type="entry name" value="Protein_kinase_ATP_BS"/>
</dbReference>
<dbReference type="PANTHER" id="PTHR27003">
    <property type="entry name" value="OS07G0166700 PROTEIN"/>
    <property type="match status" value="1"/>
</dbReference>
<dbReference type="GO" id="GO:0004714">
    <property type="term" value="F:transmembrane receptor protein tyrosine kinase activity"/>
    <property type="evidence" value="ECO:0007669"/>
    <property type="project" value="InterPro"/>
</dbReference>
<dbReference type="GO" id="GO:0005524">
    <property type="term" value="F:ATP binding"/>
    <property type="evidence" value="ECO:0007669"/>
    <property type="project" value="UniProtKB-UniRule"/>
</dbReference>
<evidence type="ECO:0000256" key="1">
    <source>
        <dbReference type="ARBA" id="ARBA00004251"/>
    </source>
</evidence>
<dbReference type="AlphaFoldDB" id="A0A9R1V5K1"/>
<dbReference type="InterPro" id="IPR045272">
    <property type="entry name" value="ANXUR1/2-like"/>
</dbReference>
<keyword evidence="13" id="KW-0472">Membrane</keyword>
<dbReference type="GO" id="GO:0004674">
    <property type="term" value="F:protein serine/threonine kinase activity"/>
    <property type="evidence" value="ECO:0007669"/>
    <property type="project" value="UniProtKB-KW"/>
</dbReference>
<evidence type="ECO:0000256" key="15">
    <source>
        <dbReference type="ARBA" id="ARBA00023180"/>
    </source>
</evidence>
<evidence type="ECO:0000256" key="4">
    <source>
        <dbReference type="ARBA" id="ARBA00022475"/>
    </source>
</evidence>
<evidence type="ECO:0000256" key="17">
    <source>
        <dbReference type="RuleBase" id="RU000304"/>
    </source>
</evidence>